<reference evidence="12" key="1">
    <citation type="submission" date="2025-08" db="UniProtKB">
        <authorList>
            <consortium name="RefSeq"/>
        </authorList>
    </citation>
    <scope>IDENTIFICATION</scope>
    <source>
        <tissue evidence="12">Lung</tissue>
    </source>
</reference>
<evidence type="ECO:0000256" key="7">
    <source>
        <dbReference type="ARBA" id="ARBA00023170"/>
    </source>
</evidence>
<feature type="transmembrane region" description="Helical" evidence="9">
    <location>
        <begin position="111"/>
        <end position="135"/>
    </location>
</feature>
<protein>
    <submittedName>
        <fullName evidence="12">2-oxoglutarate receptor 1-like</fullName>
    </submittedName>
</protein>
<dbReference type="GeneID" id="116502378"/>
<dbReference type="InterPro" id="IPR017452">
    <property type="entry name" value="GPCR_Rhodpsn_7TM"/>
</dbReference>
<dbReference type="SUPFAM" id="SSF81321">
    <property type="entry name" value="Family A G protein-coupled receptor-like"/>
    <property type="match status" value="1"/>
</dbReference>
<keyword evidence="4 9" id="KW-1133">Transmembrane helix</keyword>
<keyword evidence="8" id="KW-0807">Transducer</keyword>
<dbReference type="RefSeq" id="XP_032064161.1">
    <property type="nucleotide sequence ID" value="XM_032208270.1"/>
</dbReference>
<evidence type="ECO:0000313" key="11">
    <source>
        <dbReference type="Proteomes" id="UP000504639"/>
    </source>
</evidence>
<feature type="transmembrane region" description="Helical" evidence="9">
    <location>
        <begin position="147"/>
        <end position="170"/>
    </location>
</feature>
<keyword evidence="2" id="KW-1003">Cell membrane</keyword>
<dbReference type="PRINTS" id="PR00237">
    <property type="entry name" value="GPCRRHODOPSN"/>
</dbReference>
<keyword evidence="11" id="KW-1185">Reference proteome</keyword>
<dbReference type="PRINTS" id="PR01157">
    <property type="entry name" value="P2YPURNOCPTR"/>
</dbReference>
<comment type="subcellular location">
    <subcellularLocation>
        <location evidence="1">Cell membrane</location>
        <topology evidence="1">Multi-pass membrane protein</topology>
    </subcellularLocation>
</comment>
<keyword evidence="5" id="KW-0297">G-protein coupled receptor</keyword>
<keyword evidence="7" id="KW-0675">Receptor</keyword>
<organism evidence="11 12">
    <name type="scientific">Aythya fuligula</name>
    <name type="common">Tufted duck</name>
    <name type="synonym">Anas fuligula</name>
    <dbReference type="NCBI Taxonomy" id="219594"/>
    <lineage>
        <taxon>Eukaryota</taxon>
        <taxon>Metazoa</taxon>
        <taxon>Chordata</taxon>
        <taxon>Craniata</taxon>
        <taxon>Vertebrata</taxon>
        <taxon>Euteleostomi</taxon>
        <taxon>Archelosauria</taxon>
        <taxon>Archosauria</taxon>
        <taxon>Dinosauria</taxon>
        <taxon>Saurischia</taxon>
        <taxon>Theropoda</taxon>
        <taxon>Coelurosauria</taxon>
        <taxon>Aves</taxon>
        <taxon>Neognathae</taxon>
        <taxon>Galloanserae</taxon>
        <taxon>Anseriformes</taxon>
        <taxon>Anatidae</taxon>
        <taxon>Aythyinae</taxon>
        <taxon>Aythya</taxon>
    </lineage>
</organism>
<evidence type="ECO:0000256" key="1">
    <source>
        <dbReference type="ARBA" id="ARBA00004651"/>
    </source>
</evidence>
<dbReference type="InParanoid" id="A0A6J3EK46"/>
<feature type="transmembrane region" description="Helical" evidence="9">
    <location>
        <begin position="36"/>
        <end position="58"/>
    </location>
</feature>
<sequence>MAPEGTDNFTALAGHADSLTSCKDEDFLQVKSYLSVLYSLIFLVCFPGNIMAIFIYFVKMRPWKSSTIIMLNLAITDLLYVATLPFFIHYSANGNNWIFGDFMCKFIHFGFYFNMYSGIIFLSCFSIFRFFVVVHPIRCVFVQKRRWAVVTCIVVWMISLVAISPLGILITTKHMENRTICPDLSSAEDFDTTRWYNWLLTMFGFFLPLLTVTLCYVLIIYTLATGPHTQTCYKQKARRLAIVLLVVFYVCFLPFHIFRGIRIELRVRAASCHFKNMILFMLILAKPLAALNTFGNLLLYVVTGDNFQQAILSLLKFWTHKNLK</sequence>
<dbReference type="GO" id="GO:0005886">
    <property type="term" value="C:plasma membrane"/>
    <property type="evidence" value="ECO:0007669"/>
    <property type="project" value="UniProtKB-SubCell"/>
</dbReference>
<dbReference type="PROSITE" id="PS50262">
    <property type="entry name" value="G_PROTEIN_RECEP_F1_2"/>
    <property type="match status" value="1"/>
</dbReference>
<name>A0A6J3EK46_AYTFU</name>
<dbReference type="AlphaFoldDB" id="A0A6J3EK46"/>
<dbReference type="Pfam" id="PF00001">
    <property type="entry name" value="7tm_1"/>
    <property type="match status" value="1"/>
</dbReference>
<evidence type="ECO:0000256" key="9">
    <source>
        <dbReference type="SAM" id="Phobius"/>
    </source>
</evidence>
<evidence type="ECO:0000256" key="8">
    <source>
        <dbReference type="ARBA" id="ARBA00023224"/>
    </source>
</evidence>
<feature type="transmembrane region" description="Helical" evidence="9">
    <location>
        <begin position="278"/>
        <end position="302"/>
    </location>
</feature>
<dbReference type="KEGG" id="aful:116502378"/>
<feature type="transmembrane region" description="Helical" evidence="9">
    <location>
        <begin position="70"/>
        <end position="91"/>
    </location>
</feature>
<dbReference type="PANTHER" id="PTHR24231">
    <property type="entry name" value="PURINOCEPTOR-RELATED G-PROTEIN COUPLED RECEPTOR"/>
    <property type="match status" value="1"/>
</dbReference>
<evidence type="ECO:0000256" key="5">
    <source>
        <dbReference type="ARBA" id="ARBA00023040"/>
    </source>
</evidence>
<feature type="transmembrane region" description="Helical" evidence="9">
    <location>
        <begin position="195"/>
        <end position="219"/>
    </location>
</feature>
<dbReference type="GO" id="GO:0004930">
    <property type="term" value="F:G protein-coupled receptor activity"/>
    <property type="evidence" value="ECO:0007669"/>
    <property type="project" value="UniProtKB-KW"/>
</dbReference>
<dbReference type="Gene3D" id="1.20.1070.10">
    <property type="entry name" value="Rhodopsin 7-helix transmembrane proteins"/>
    <property type="match status" value="1"/>
</dbReference>
<gene>
    <name evidence="12" type="primary">LOC116502378</name>
</gene>
<evidence type="ECO:0000313" key="12">
    <source>
        <dbReference type="RefSeq" id="XP_032064161.1"/>
    </source>
</evidence>
<accession>A0A6J3EK46</accession>
<dbReference type="InterPro" id="IPR000276">
    <property type="entry name" value="GPCR_Rhodpsn"/>
</dbReference>
<proteinExistence type="predicted"/>
<evidence type="ECO:0000256" key="6">
    <source>
        <dbReference type="ARBA" id="ARBA00023136"/>
    </source>
</evidence>
<evidence type="ECO:0000259" key="10">
    <source>
        <dbReference type="PROSITE" id="PS50262"/>
    </source>
</evidence>
<feature type="transmembrane region" description="Helical" evidence="9">
    <location>
        <begin position="240"/>
        <end position="258"/>
    </location>
</feature>
<keyword evidence="3 9" id="KW-0812">Transmembrane</keyword>
<feature type="domain" description="G-protein coupled receptors family 1 profile" evidence="10">
    <location>
        <begin position="48"/>
        <end position="300"/>
    </location>
</feature>
<evidence type="ECO:0000256" key="4">
    <source>
        <dbReference type="ARBA" id="ARBA00022989"/>
    </source>
</evidence>
<dbReference type="PANTHER" id="PTHR24231:SF15">
    <property type="entry name" value="2-OXOGLUTARATE RECEPTOR 1"/>
    <property type="match status" value="1"/>
</dbReference>
<evidence type="ECO:0000256" key="3">
    <source>
        <dbReference type="ARBA" id="ARBA00022692"/>
    </source>
</evidence>
<keyword evidence="6 9" id="KW-0472">Membrane</keyword>
<dbReference type="Proteomes" id="UP000504639">
    <property type="component" value="Chromosome 1"/>
</dbReference>
<evidence type="ECO:0000256" key="2">
    <source>
        <dbReference type="ARBA" id="ARBA00022475"/>
    </source>
</evidence>